<feature type="domain" description="Peptidase S53 activation" evidence="3">
    <location>
        <begin position="58"/>
        <end position="202"/>
    </location>
</feature>
<dbReference type="RefSeq" id="XP_066675825.1">
    <property type="nucleotide sequence ID" value="XM_066806052.1"/>
</dbReference>
<keyword evidence="5" id="KW-1185">Reference proteome</keyword>
<evidence type="ECO:0000259" key="3">
    <source>
        <dbReference type="SMART" id="SM00944"/>
    </source>
</evidence>
<protein>
    <recommendedName>
        <fullName evidence="3">Peptidase S53 activation domain-containing protein</fullName>
    </recommendedName>
</protein>
<organism evidence="4 5">
    <name type="scientific">Apiospora hydei</name>
    <dbReference type="NCBI Taxonomy" id="1337664"/>
    <lineage>
        <taxon>Eukaryota</taxon>
        <taxon>Fungi</taxon>
        <taxon>Dikarya</taxon>
        <taxon>Ascomycota</taxon>
        <taxon>Pezizomycotina</taxon>
        <taxon>Sordariomycetes</taxon>
        <taxon>Xylariomycetidae</taxon>
        <taxon>Amphisphaeriales</taxon>
        <taxon>Apiosporaceae</taxon>
        <taxon>Apiospora</taxon>
    </lineage>
</organism>
<proteinExistence type="predicted"/>
<dbReference type="CDD" id="cd11377">
    <property type="entry name" value="Pro-peptidase_S53"/>
    <property type="match status" value="1"/>
</dbReference>
<accession>A0ABR1XED1</accession>
<dbReference type="GeneID" id="92039112"/>
<dbReference type="Pfam" id="PF09286">
    <property type="entry name" value="Pro-kuma_activ"/>
    <property type="match status" value="1"/>
</dbReference>
<dbReference type="Proteomes" id="UP001433268">
    <property type="component" value="Unassembled WGS sequence"/>
</dbReference>
<keyword evidence="2" id="KW-0732">Signal</keyword>
<dbReference type="InterPro" id="IPR050819">
    <property type="entry name" value="Tripeptidyl-peptidase_I"/>
</dbReference>
<feature type="region of interest" description="Disordered" evidence="1">
    <location>
        <begin position="247"/>
        <end position="272"/>
    </location>
</feature>
<dbReference type="PANTHER" id="PTHR14218">
    <property type="entry name" value="PROTEASE S8 TRIPEPTIDYL PEPTIDASE I CLN2"/>
    <property type="match status" value="1"/>
</dbReference>
<evidence type="ECO:0000256" key="2">
    <source>
        <dbReference type="SAM" id="SignalP"/>
    </source>
</evidence>
<gene>
    <name evidence="4" type="ORF">PG997_001737</name>
</gene>
<feature type="chain" id="PRO_5046853169" description="Peptidase S53 activation domain-containing protein" evidence="2">
    <location>
        <begin position="20"/>
        <end position="272"/>
    </location>
</feature>
<dbReference type="SMART" id="SM00944">
    <property type="entry name" value="Pro-kuma_activ"/>
    <property type="match status" value="1"/>
</dbReference>
<evidence type="ECO:0000256" key="1">
    <source>
        <dbReference type="SAM" id="MobiDB-lite"/>
    </source>
</evidence>
<sequence>MKPILVLFYSLALFISAVSLTPLHHHGLDSPGPDFSSSTKRAIPDDHVKHEKRTVEQGRRWVKLKRADARATLPMRIGLKQHNLEKGHDLLMDMSDPASKNYGKHLTSAEVADLFAPSDASVAAVKGWLVGAGIPASAIGRSLNRQWIQFDVPVRQAGDLLAADYHVYEHEDSGAQTVACEEYHVPKHIQEHIDYVTPGIKLMSLGESHEPRGQAKKRSTYRGAEGIDRFILPVKMTDPAKKLKITANQTTSPNDGPSIPLEHPVSAGWRLR</sequence>
<dbReference type="EMBL" id="JAQQWN010000002">
    <property type="protein sequence ID" value="KAK8095052.1"/>
    <property type="molecule type" value="Genomic_DNA"/>
</dbReference>
<evidence type="ECO:0000313" key="5">
    <source>
        <dbReference type="Proteomes" id="UP001433268"/>
    </source>
</evidence>
<feature type="signal peptide" evidence="2">
    <location>
        <begin position="1"/>
        <end position="19"/>
    </location>
</feature>
<name>A0ABR1XED1_9PEZI</name>
<dbReference type="InterPro" id="IPR015366">
    <property type="entry name" value="S53_propep"/>
</dbReference>
<dbReference type="PANTHER" id="PTHR14218:SF19">
    <property type="entry name" value="SERINE PROTEASE AORO, PUTATIVE (AFU_ORTHOLOGUE AFUA_6G10250)-RELATED"/>
    <property type="match status" value="1"/>
</dbReference>
<comment type="caution">
    <text evidence="4">The sequence shown here is derived from an EMBL/GenBank/DDBJ whole genome shotgun (WGS) entry which is preliminary data.</text>
</comment>
<dbReference type="SUPFAM" id="SSF54897">
    <property type="entry name" value="Protease propeptides/inhibitors"/>
    <property type="match status" value="1"/>
</dbReference>
<reference evidence="4 5" key="1">
    <citation type="submission" date="2023-01" db="EMBL/GenBank/DDBJ databases">
        <title>Analysis of 21 Apiospora genomes using comparative genomics revels a genus with tremendous synthesis potential of carbohydrate active enzymes and secondary metabolites.</title>
        <authorList>
            <person name="Sorensen T."/>
        </authorList>
    </citation>
    <scope>NUCLEOTIDE SEQUENCE [LARGE SCALE GENOMIC DNA]</scope>
    <source>
        <strain evidence="4 5">CBS 114990</strain>
    </source>
</reference>
<evidence type="ECO:0000313" key="4">
    <source>
        <dbReference type="EMBL" id="KAK8095052.1"/>
    </source>
</evidence>